<keyword evidence="1" id="KW-0472">Membrane</keyword>
<keyword evidence="1" id="KW-1133">Transmembrane helix</keyword>
<dbReference type="Proteomes" id="UP001172142">
    <property type="component" value="Unassembled WGS sequence"/>
</dbReference>
<protein>
    <submittedName>
        <fullName evidence="2">Uncharacterized protein</fullName>
    </submittedName>
</protein>
<feature type="transmembrane region" description="Helical" evidence="1">
    <location>
        <begin position="54"/>
        <end position="72"/>
    </location>
</feature>
<accession>A0ABT8NCD2</accession>
<evidence type="ECO:0000256" key="1">
    <source>
        <dbReference type="SAM" id="Phobius"/>
    </source>
</evidence>
<proteinExistence type="predicted"/>
<reference evidence="2 3" key="1">
    <citation type="submission" date="2023-07" db="EMBL/GenBank/DDBJ databases">
        <title>Novel species in genus Planococcus.</title>
        <authorList>
            <person name="Ning S."/>
        </authorList>
    </citation>
    <scope>NUCLEOTIDE SEQUENCE [LARGE SCALE GENOMIC DNA]</scope>
    <source>
        <strain evidence="2 3">N017</strain>
    </source>
</reference>
<gene>
    <name evidence="2" type="ORF">QWY13_08525</name>
</gene>
<organism evidence="2 3">
    <name type="scientific">Planococcus shenhongbingii</name>
    <dbReference type="NCBI Taxonomy" id="3058398"/>
    <lineage>
        <taxon>Bacteria</taxon>
        <taxon>Bacillati</taxon>
        <taxon>Bacillota</taxon>
        <taxon>Bacilli</taxon>
        <taxon>Bacillales</taxon>
        <taxon>Caryophanaceae</taxon>
        <taxon>Planococcus</taxon>
    </lineage>
</organism>
<dbReference type="RefSeq" id="WP_301856173.1">
    <property type="nucleotide sequence ID" value="NZ_JAUJWU010000002.1"/>
</dbReference>
<dbReference type="EMBL" id="JAUJWU010000002">
    <property type="protein sequence ID" value="MDN7245545.1"/>
    <property type="molecule type" value="Genomic_DNA"/>
</dbReference>
<comment type="caution">
    <text evidence="2">The sequence shown here is derived from an EMBL/GenBank/DDBJ whole genome shotgun (WGS) entry which is preliminary data.</text>
</comment>
<sequence length="73" mass="8348">MDTISLLNFSLIAFVSFGALSLIYIIKLCVFLYNAEEQEMVSKEEWMKMQTVPLIIYAAFIFFGVLSMILIGQ</sequence>
<name>A0ABT8NCD2_9BACL</name>
<keyword evidence="1" id="KW-0812">Transmembrane</keyword>
<evidence type="ECO:0000313" key="3">
    <source>
        <dbReference type="Proteomes" id="UP001172142"/>
    </source>
</evidence>
<feature type="transmembrane region" description="Helical" evidence="1">
    <location>
        <begin position="6"/>
        <end position="33"/>
    </location>
</feature>
<keyword evidence="3" id="KW-1185">Reference proteome</keyword>
<evidence type="ECO:0000313" key="2">
    <source>
        <dbReference type="EMBL" id="MDN7245545.1"/>
    </source>
</evidence>